<name>A0A366AVR8_9FLAO</name>
<feature type="domain" description="Helix-turn-helix" evidence="1">
    <location>
        <begin position="57"/>
        <end position="99"/>
    </location>
</feature>
<dbReference type="EMBL" id="QNUX01000020">
    <property type="protein sequence ID" value="RBN48975.1"/>
    <property type="molecule type" value="Genomic_DNA"/>
</dbReference>
<dbReference type="SUPFAM" id="SSF46955">
    <property type="entry name" value="Putative DNA-binding domain"/>
    <property type="match status" value="1"/>
</dbReference>
<dbReference type="Proteomes" id="UP000253676">
    <property type="component" value="Unassembled WGS sequence"/>
</dbReference>
<keyword evidence="3" id="KW-1185">Reference proteome</keyword>
<gene>
    <name evidence="2" type="ORF">DR980_15945</name>
</gene>
<sequence>MTTTSFGKQIKMEMKSILVFQLSMEDLSLLIRDAVKTELQKINEVIQLNSQKEAPELLTRDEVANILKVSFTTLYHWNKSGELSAQKIGKRVYYQRSIIMDKLKVA</sequence>
<accession>A0A366AVR8</accession>
<dbReference type="RefSeq" id="WP_113637933.1">
    <property type="nucleotide sequence ID" value="NZ_QNUX01000020.1"/>
</dbReference>
<dbReference type="Pfam" id="PF12728">
    <property type="entry name" value="HTH_17"/>
    <property type="match status" value="1"/>
</dbReference>
<organism evidence="2 3">
    <name type="scientific">Flavobacterium psychrolimnae</name>
    <dbReference type="NCBI Taxonomy" id="249351"/>
    <lineage>
        <taxon>Bacteria</taxon>
        <taxon>Pseudomonadati</taxon>
        <taxon>Bacteroidota</taxon>
        <taxon>Flavobacteriia</taxon>
        <taxon>Flavobacteriales</taxon>
        <taxon>Flavobacteriaceae</taxon>
        <taxon>Flavobacterium</taxon>
    </lineage>
</organism>
<evidence type="ECO:0000313" key="2">
    <source>
        <dbReference type="EMBL" id="RBN48975.1"/>
    </source>
</evidence>
<comment type="caution">
    <text evidence="2">The sequence shown here is derived from an EMBL/GenBank/DDBJ whole genome shotgun (WGS) entry which is preliminary data.</text>
</comment>
<dbReference type="AlphaFoldDB" id="A0A366AVR8"/>
<protein>
    <submittedName>
        <fullName evidence="2">DNA-binding protein</fullName>
    </submittedName>
</protein>
<evidence type="ECO:0000313" key="3">
    <source>
        <dbReference type="Proteomes" id="UP000253676"/>
    </source>
</evidence>
<evidence type="ECO:0000259" key="1">
    <source>
        <dbReference type="Pfam" id="PF12728"/>
    </source>
</evidence>
<dbReference type="InterPro" id="IPR041657">
    <property type="entry name" value="HTH_17"/>
</dbReference>
<reference evidence="2 3" key="1">
    <citation type="submission" date="2018-07" db="EMBL/GenBank/DDBJ databases">
        <title>Complete genome sequence of Flavobacterium psychrolimnae LMG 22018.</title>
        <authorList>
            <person name="Kim D.-U."/>
        </authorList>
    </citation>
    <scope>NUCLEOTIDE SEQUENCE [LARGE SCALE GENOMIC DNA]</scope>
    <source>
        <strain evidence="2 3">LMG 22018</strain>
    </source>
</reference>
<proteinExistence type="predicted"/>
<dbReference type="InterPro" id="IPR009061">
    <property type="entry name" value="DNA-bd_dom_put_sf"/>
</dbReference>
<keyword evidence="2" id="KW-0238">DNA-binding</keyword>
<dbReference type="OrthoDB" id="1097811at2"/>
<dbReference type="GO" id="GO:0003677">
    <property type="term" value="F:DNA binding"/>
    <property type="evidence" value="ECO:0007669"/>
    <property type="project" value="UniProtKB-KW"/>
</dbReference>